<dbReference type="Gene3D" id="3.30.450.180">
    <property type="match status" value="1"/>
</dbReference>
<dbReference type="Gene3D" id="1.10.260.40">
    <property type="entry name" value="lambda repressor-like DNA-binding domains"/>
    <property type="match status" value="1"/>
</dbReference>
<evidence type="ECO:0000259" key="1">
    <source>
        <dbReference type="PROSITE" id="PS50943"/>
    </source>
</evidence>
<dbReference type="Proteomes" id="UP000198282">
    <property type="component" value="Unassembled WGS sequence"/>
</dbReference>
<dbReference type="GO" id="GO:0003677">
    <property type="term" value="F:DNA binding"/>
    <property type="evidence" value="ECO:0007669"/>
    <property type="project" value="InterPro"/>
</dbReference>
<dbReference type="PROSITE" id="PS50943">
    <property type="entry name" value="HTH_CROC1"/>
    <property type="match status" value="1"/>
</dbReference>
<dbReference type="AlphaFoldDB" id="A0A239GQI6"/>
<evidence type="ECO:0000313" key="3">
    <source>
        <dbReference type="Proteomes" id="UP000198282"/>
    </source>
</evidence>
<dbReference type="InterPro" id="IPR010982">
    <property type="entry name" value="Lambda_DNA-bd_dom_sf"/>
</dbReference>
<proteinExistence type="predicted"/>
<dbReference type="InterPro" id="IPR001387">
    <property type="entry name" value="Cro/C1-type_HTH"/>
</dbReference>
<reference evidence="2 3" key="1">
    <citation type="submission" date="2017-06" db="EMBL/GenBank/DDBJ databases">
        <authorList>
            <person name="Kim H.J."/>
            <person name="Triplett B.A."/>
        </authorList>
    </citation>
    <scope>NUCLEOTIDE SEQUENCE [LARGE SCALE GENOMIC DNA]</scope>
    <source>
        <strain evidence="2 3">CGMCC 4.2132</strain>
    </source>
</reference>
<accession>A0A239GQI6</accession>
<dbReference type="PANTHER" id="PTHR35010:SF2">
    <property type="entry name" value="BLL4672 PROTEIN"/>
    <property type="match status" value="1"/>
</dbReference>
<dbReference type="Pfam" id="PF17765">
    <property type="entry name" value="MLTR_LBD"/>
    <property type="match status" value="1"/>
</dbReference>
<dbReference type="EMBL" id="FZOD01000014">
    <property type="protein sequence ID" value="SNS71400.1"/>
    <property type="molecule type" value="Genomic_DNA"/>
</dbReference>
<sequence>MDSDNLLGEFLRARREVTTPRQVGLLHSGPRRTPGLRREELAMLAGVSTDYYIRLEQGRERHPSERVLASLVRVLGLGPEAAAHMYELAHPRPRQRRAAGEVERVSPDLLRLMRSWPDTPALVFGRWMDVLATNPLAAALYDGLEHADNLLRLVFLEPAAREFYRDWEKVARGKVAHLRAAAGADLDDPYLTELVDELSFNSADFCRLWARHDISGKTREAKRFHHRDVGDLTLIGEVFNVNSAPGQQLLIFQAEPASPSEQALALLGSLSVMTA</sequence>
<dbReference type="PANTHER" id="PTHR35010">
    <property type="entry name" value="BLL4672 PROTEIN-RELATED"/>
    <property type="match status" value="1"/>
</dbReference>
<gene>
    <name evidence="2" type="ORF">SAMN05216276_1014106</name>
</gene>
<protein>
    <submittedName>
        <fullName evidence="2">Helix-turn-helix domain-containing protein</fullName>
    </submittedName>
</protein>
<dbReference type="Pfam" id="PF13560">
    <property type="entry name" value="HTH_31"/>
    <property type="match status" value="1"/>
</dbReference>
<name>A0A239GQI6_9ACTN</name>
<evidence type="ECO:0000313" key="2">
    <source>
        <dbReference type="EMBL" id="SNS71400.1"/>
    </source>
</evidence>
<dbReference type="CDD" id="cd00093">
    <property type="entry name" value="HTH_XRE"/>
    <property type="match status" value="1"/>
</dbReference>
<dbReference type="RefSeq" id="WP_089208230.1">
    <property type="nucleotide sequence ID" value="NZ_FZOD01000014.1"/>
</dbReference>
<dbReference type="SUPFAM" id="SSF47413">
    <property type="entry name" value="lambda repressor-like DNA-binding domains"/>
    <property type="match status" value="1"/>
</dbReference>
<dbReference type="InterPro" id="IPR041413">
    <property type="entry name" value="MLTR_LBD"/>
</dbReference>
<feature type="domain" description="HTH cro/C1-type" evidence="1">
    <location>
        <begin position="35"/>
        <end position="83"/>
    </location>
</feature>
<organism evidence="2 3">
    <name type="scientific">Streptosporangium subroseum</name>
    <dbReference type="NCBI Taxonomy" id="106412"/>
    <lineage>
        <taxon>Bacteria</taxon>
        <taxon>Bacillati</taxon>
        <taxon>Actinomycetota</taxon>
        <taxon>Actinomycetes</taxon>
        <taxon>Streptosporangiales</taxon>
        <taxon>Streptosporangiaceae</taxon>
        <taxon>Streptosporangium</taxon>
    </lineage>
</organism>
<keyword evidence="3" id="KW-1185">Reference proteome</keyword>
<dbReference type="OrthoDB" id="4336585at2"/>
<dbReference type="SMART" id="SM00530">
    <property type="entry name" value="HTH_XRE"/>
    <property type="match status" value="1"/>
</dbReference>